<accession>A0AAV3IYA3</accession>
<dbReference type="EMBL" id="ASWL01000004">
    <property type="protein sequence ID" value="EOU20436.1"/>
    <property type="molecule type" value="Genomic_DNA"/>
</dbReference>
<reference evidence="2 4" key="2">
    <citation type="submission" date="2013-03" db="EMBL/GenBank/DDBJ databases">
        <title>The Genome Sequence of Enterococcus avium ATCC_14025 (PacBio/Illumina hybrid assembly).</title>
        <authorList>
            <consortium name="The Broad Institute Genomics Platform"/>
            <consortium name="The Broad Institute Genome Sequencing Center for Infectious Disease"/>
            <person name="Earl A."/>
            <person name="Russ C."/>
            <person name="Gilmore M."/>
            <person name="Surin D."/>
            <person name="Walker B."/>
            <person name="Young S."/>
            <person name="Zeng Q."/>
            <person name="Gargeya S."/>
            <person name="Fitzgerald M."/>
            <person name="Haas B."/>
            <person name="Abouelleil A."/>
            <person name="Allen A.W."/>
            <person name="Alvarado L."/>
            <person name="Arachchi H.M."/>
            <person name="Berlin A.M."/>
            <person name="Chapman S.B."/>
            <person name="Gainer-Dewar J."/>
            <person name="Goldberg J."/>
            <person name="Griggs A."/>
            <person name="Gujja S."/>
            <person name="Hansen M."/>
            <person name="Howarth C."/>
            <person name="Imamovic A."/>
            <person name="Ireland A."/>
            <person name="Larimer J."/>
            <person name="McCowan C."/>
            <person name="Murphy C."/>
            <person name="Pearson M."/>
            <person name="Poon T.W."/>
            <person name="Priest M."/>
            <person name="Roberts A."/>
            <person name="Saif S."/>
            <person name="Shea T."/>
            <person name="Sisk P."/>
            <person name="Sykes S."/>
            <person name="Wortman J."/>
            <person name="Nusbaum C."/>
            <person name="Birren B."/>
        </authorList>
    </citation>
    <scope>NUCLEOTIDE SEQUENCE [LARGE SCALE GENOMIC DNA]</scope>
    <source>
        <strain evidence="2 4">ATCC 14025</strain>
    </source>
</reference>
<dbReference type="AlphaFoldDB" id="A0AAV3IYA3"/>
<evidence type="ECO:0000313" key="4">
    <source>
        <dbReference type="Proteomes" id="UP000014107"/>
    </source>
</evidence>
<evidence type="ECO:0000313" key="3">
    <source>
        <dbReference type="Proteomes" id="UP000014104"/>
    </source>
</evidence>
<dbReference type="Pfam" id="PF05595">
    <property type="entry name" value="DUF771"/>
    <property type="match status" value="1"/>
</dbReference>
<dbReference type="InterPro" id="IPR008489">
    <property type="entry name" value="DUF771"/>
</dbReference>
<evidence type="ECO:0008006" key="5">
    <source>
        <dbReference type="Google" id="ProtNLM"/>
    </source>
</evidence>
<reference evidence="1 3" key="1">
    <citation type="submission" date="2013-03" db="EMBL/GenBank/DDBJ databases">
        <title>The Genome Sequence of Enterococcus avium ATCC_14025 (Illumina only assembly).</title>
        <authorList>
            <consortium name="The Broad Institute Genomics Platform"/>
            <consortium name="The Broad Institute Genome Sequencing Center for Infectious Disease"/>
            <person name="Earl A."/>
            <person name="Russ C."/>
            <person name="Gilmore M."/>
            <person name="Surin D."/>
            <person name="Walker B."/>
            <person name="Young S."/>
            <person name="Zeng Q."/>
            <person name="Gargeya S."/>
            <person name="Fitzgerald M."/>
            <person name="Haas B."/>
            <person name="Abouelleil A."/>
            <person name="Allen A.W."/>
            <person name="Alvarado L."/>
            <person name="Arachchi H.M."/>
            <person name="Berlin A.M."/>
            <person name="Chapman S.B."/>
            <person name="Gainer-Dewar J."/>
            <person name="Goldberg J."/>
            <person name="Griggs A."/>
            <person name="Gujja S."/>
            <person name="Hansen M."/>
            <person name="Howarth C."/>
            <person name="Imamovic A."/>
            <person name="Ireland A."/>
            <person name="Larimer J."/>
            <person name="McCowan C."/>
            <person name="Murphy C."/>
            <person name="Pearson M."/>
            <person name="Poon T.W."/>
            <person name="Priest M."/>
            <person name="Roberts A."/>
            <person name="Saif S."/>
            <person name="Shea T."/>
            <person name="Sisk P."/>
            <person name="Sykes S."/>
            <person name="Wortman J."/>
            <person name="Nusbaum C."/>
            <person name="Birren B."/>
        </authorList>
    </citation>
    <scope>NUCLEOTIDE SEQUENCE [LARGE SCALE GENOMIC DNA]</scope>
    <source>
        <strain evidence="1 3">ATCC 14025</strain>
    </source>
</reference>
<sequence length="104" mass="12143">MMQYLEAKIPIPEDCVIIARIEYEELKKANDLGDTMTLEEVADRLNRSKKWVVDEVLKNPKFKRHLDIRHGGFVHYEQGGGDKYIFLKSKTLDFIENNFSKLLG</sequence>
<protein>
    <recommendedName>
        <fullName evidence="5">DUF771 domain-containing protein</fullName>
    </recommendedName>
</protein>
<evidence type="ECO:0000313" key="1">
    <source>
        <dbReference type="EMBL" id="EOT42125.1"/>
    </source>
</evidence>
<comment type="caution">
    <text evidence="2">The sequence shown here is derived from an EMBL/GenBank/DDBJ whole genome shotgun (WGS) entry which is preliminary data.</text>
</comment>
<dbReference type="EMBL" id="AHYV01000032">
    <property type="protein sequence ID" value="EOT42125.1"/>
    <property type="molecule type" value="Genomic_DNA"/>
</dbReference>
<name>A0AAV3IYA3_ENTAV</name>
<keyword evidence="3" id="KW-1185">Reference proteome</keyword>
<dbReference type="Proteomes" id="UP000014104">
    <property type="component" value="Unassembled WGS sequence"/>
</dbReference>
<gene>
    <name evidence="2" type="ORF">I570_02883</name>
    <name evidence="1" type="ORF">OMU_03048</name>
</gene>
<evidence type="ECO:0000313" key="2">
    <source>
        <dbReference type="EMBL" id="EOU20436.1"/>
    </source>
</evidence>
<proteinExistence type="predicted"/>
<organism evidence="2 4">
    <name type="scientific">Enterococcus avium ATCC 14025</name>
    <dbReference type="NCBI Taxonomy" id="1140002"/>
    <lineage>
        <taxon>Bacteria</taxon>
        <taxon>Bacillati</taxon>
        <taxon>Bacillota</taxon>
        <taxon>Bacilli</taxon>
        <taxon>Lactobacillales</taxon>
        <taxon>Enterococcaceae</taxon>
        <taxon>Enterococcus</taxon>
    </lineage>
</organism>
<dbReference type="Proteomes" id="UP000014107">
    <property type="component" value="Unassembled WGS sequence"/>
</dbReference>